<dbReference type="RefSeq" id="WP_133256757.1">
    <property type="nucleotide sequence ID" value="NZ_QKRX01000007.1"/>
</dbReference>
<name>A0A364NLT6_9GAMM</name>
<dbReference type="EMBL" id="QKRX01000007">
    <property type="protein sequence ID" value="RAU17837.1"/>
    <property type="molecule type" value="Genomic_DNA"/>
</dbReference>
<dbReference type="AlphaFoldDB" id="A0A364NLT6"/>
<gene>
    <name evidence="1" type="ORF">DN062_10725</name>
</gene>
<accession>A0A364NLT6</accession>
<evidence type="ECO:0000313" key="2">
    <source>
        <dbReference type="Proteomes" id="UP000250744"/>
    </source>
</evidence>
<proteinExistence type="predicted"/>
<reference evidence="1 2" key="1">
    <citation type="submission" date="2018-06" db="EMBL/GenBank/DDBJ databases">
        <title>Nitrincola tibetense sp. nov., isolated from Lake XuguoCo on Tibetan Plateau.</title>
        <authorList>
            <person name="Xing P."/>
        </authorList>
    </citation>
    <scope>NUCLEOTIDE SEQUENCE [LARGE SCALE GENOMIC DNA]</scope>
    <source>
        <strain evidence="2">xg18</strain>
    </source>
</reference>
<keyword evidence="2" id="KW-1185">Reference proteome</keyword>
<dbReference type="Proteomes" id="UP000250744">
    <property type="component" value="Unassembled WGS sequence"/>
</dbReference>
<protein>
    <submittedName>
        <fullName evidence="1">Uncharacterized protein</fullName>
    </submittedName>
</protein>
<sequence length="142" mass="15896">MVHLLPGAGEVLAISELILSDEHEAVVGTRFARDSFDTSFLGIPYLWKNLGYVLPDSMYIFDTEKMYIYSAEIEYRGEGHHHFNGAVVTSHHYTLNPSGADPAEIRLASADGRDPHFLEVVGDSYRVVLTSKQSERPSRVLE</sequence>
<organism evidence="1 2">
    <name type="scientific">Nitrincola tibetensis</name>
    <dbReference type="NCBI Taxonomy" id="2219697"/>
    <lineage>
        <taxon>Bacteria</taxon>
        <taxon>Pseudomonadati</taxon>
        <taxon>Pseudomonadota</taxon>
        <taxon>Gammaproteobacteria</taxon>
        <taxon>Oceanospirillales</taxon>
        <taxon>Oceanospirillaceae</taxon>
        <taxon>Nitrincola</taxon>
    </lineage>
</organism>
<comment type="caution">
    <text evidence="1">The sequence shown here is derived from an EMBL/GenBank/DDBJ whole genome shotgun (WGS) entry which is preliminary data.</text>
</comment>
<evidence type="ECO:0000313" key="1">
    <source>
        <dbReference type="EMBL" id="RAU17837.1"/>
    </source>
</evidence>